<gene>
    <name evidence="2" type="ORF">A1359_20080</name>
</gene>
<feature type="transmembrane region" description="Helical" evidence="1">
    <location>
        <begin position="7"/>
        <end position="25"/>
    </location>
</feature>
<keyword evidence="1" id="KW-1133">Transmembrane helix</keyword>
<protein>
    <submittedName>
        <fullName evidence="2">Uncharacterized protein</fullName>
    </submittedName>
</protein>
<comment type="caution">
    <text evidence="2">The sequence shown here is derived from an EMBL/GenBank/DDBJ whole genome shotgun (WGS) entry which is preliminary data.</text>
</comment>
<dbReference type="OrthoDB" id="5573786at2"/>
<dbReference type="EMBL" id="LUUI01000026">
    <property type="protein sequence ID" value="OAI20898.1"/>
    <property type="molecule type" value="Genomic_DNA"/>
</dbReference>
<keyword evidence="1" id="KW-0472">Membrane</keyword>
<dbReference type="Proteomes" id="UP000078476">
    <property type="component" value="Unassembled WGS sequence"/>
</dbReference>
<accession>A0A177NS34</accession>
<feature type="transmembrane region" description="Helical" evidence="1">
    <location>
        <begin position="31"/>
        <end position="54"/>
    </location>
</feature>
<evidence type="ECO:0000313" key="2">
    <source>
        <dbReference type="EMBL" id="OAI20898.1"/>
    </source>
</evidence>
<organism evidence="2 3">
    <name type="scientific">Methylomonas lenta</name>
    <dbReference type="NCBI Taxonomy" id="980561"/>
    <lineage>
        <taxon>Bacteria</taxon>
        <taxon>Pseudomonadati</taxon>
        <taxon>Pseudomonadota</taxon>
        <taxon>Gammaproteobacteria</taxon>
        <taxon>Methylococcales</taxon>
        <taxon>Methylococcaceae</taxon>
        <taxon>Methylomonas</taxon>
    </lineage>
</organism>
<dbReference type="AlphaFoldDB" id="A0A177NS34"/>
<evidence type="ECO:0000313" key="3">
    <source>
        <dbReference type="Proteomes" id="UP000078476"/>
    </source>
</evidence>
<sequence length="64" mass="7215">MLMVPEILQVVIVGMMILIPMILIYKKVGLNPAWAALVFLPGFGLLIIFMHLALTPWPNAKQER</sequence>
<dbReference type="RefSeq" id="WP_066977147.1">
    <property type="nucleotide sequence ID" value="NZ_LUUI01000026.1"/>
</dbReference>
<evidence type="ECO:0000256" key="1">
    <source>
        <dbReference type="SAM" id="Phobius"/>
    </source>
</evidence>
<keyword evidence="3" id="KW-1185">Reference proteome</keyword>
<name>A0A177NS34_9GAMM</name>
<reference evidence="2 3" key="1">
    <citation type="submission" date="2016-03" db="EMBL/GenBank/DDBJ databases">
        <authorList>
            <person name="Ploux O."/>
        </authorList>
    </citation>
    <scope>NUCLEOTIDE SEQUENCE [LARGE SCALE GENOMIC DNA]</scope>
    <source>
        <strain evidence="2 3">R-45370</strain>
    </source>
</reference>
<keyword evidence="1" id="KW-0812">Transmembrane</keyword>
<proteinExistence type="predicted"/>